<evidence type="ECO:0000313" key="4">
    <source>
        <dbReference type="EMBL" id="MBC8546804.1"/>
    </source>
</evidence>
<dbReference type="PANTHER" id="PTHR43861:SF1">
    <property type="entry name" value="TRANS-ACONITATE 2-METHYLTRANSFERASE"/>
    <property type="match status" value="1"/>
</dbReference>
<sequence length="263" mass="30145">MSYTCFANHYDRLTGNVSYPERARYFDRLIRQYTDRAELILDLACGTGSLTVELLSLGYDVIGVDGSAEMLSVAASKAPGALFLCQDMAELNLYGTIDATICALDSLNHIIDADKLSRVIRRVTLFTAPDGLFLFDVNTVYKHREVLGCNTFFYENDDCCCVWQNEYQEQDHLVQIDLDFFVKEEGERYRRESESFCERAYEREELEQMLHSAGLEILAVYGDDTLQPPQEDTQRLIYVTRKLPPERGGIAANNTKKIRIRRK</sequence>
<comment type="caution">
    <text evidence="4">The sequence shown here is derived from an EMBL/GenBank/DDBJ whole genome shotgun (WGS) entry which is preliminary data.</text>
</comment>
<dbReference type="Proteomes" id="UP000653127">
    <property type="component" value="Unassembled WGS sequence"/>
</dbReference>
<dbReference type="SUPFAM" id="SSF53335">
    <property type="entry name" value="S-adenosyl-L-methionine-dependent methyltransferases"/>
    <property type="match status" value="1"/>
</dbReference>
<proteinExistence type="predicted"/>
<evidence type="ECO:0000256" key="1">
    <source>
        <dbReference type="ARBA" id="ARBA00022603"/>
    </source>
</evidence>
<organism evidence="4 5">
    <name type="scientific">Ligaoa zhengdingensis</name>
    <dbReference type="NCBI Taxonomy" id="2763658"/>
    <lineage>
        <taxon>Bacteria</taxon>
        <taxon>Bacillati</taxon>
        <taxon>Bacillota</taxon>
        <taxon>Clostridia</taxon>
        <taxon>Eubacteriales</taxon>
        <taxon>Oscillospiraceae</taxon>
        <taxon>Ligaoa</taxon>
    </lineage>
</organism>
<dbReference type="InterPro" id="IPR041698">
    <property type="entry name" value="Methyltransf_25"/>
</dbReference>
<keyword evidence="1 4" id="KW-0489">Methyltransferase</keyword>
<dbReference type="InterPro" id="IPR029063">
    <property type="entry name" value="SAM-dependent_MTases_sf"/>
</dbReference>
<dbReference type="Gene3D" id="2.20.25.110">
    <property type="entry name" value="S-adenosyl-L-methionine-dependent methyltransferases"/>
    <property type="match status" value="1"/>
</dbReference>
<name>A0A926E0A1_9FIRM</name>
<evidence type="ECO:0000313" key="5">
    <source>
        <dbReference type="Proteomes" id="UP000653127"/>
    </source>
</evidence>
<evidence type="ECO:0000259" key="3">
    <source>
        <dbReference type="Pfam" id="PF13649"/>
    </source>
</evidence>
<dbReference type="GO" id="GO:0032259">
    <property type="term" value="P:methylation"/>
    <property type="evidence" value="ECO:0007669"/>
    <property type="project" value="UniProtKB-KW"/>
</dbReference>
<dbReference type="GO" id="GO:0008168">
    <property type="term" value="F:methyltransferase activity"/>
    <property type="evidence" value="ECO:0007669"/>
    <property type="project" value="UniProtKB-KW"/>
</dbReference>
<keyword evidence="5" id="KW-1185">Reference proteome</keyword>
<gene>
    <name evidence="4" type="ORF">H8711_07625</name>
</gene>
<dbReference type="CDD" id="cd02440">
    <property type="entry name" value="AdoMet_MTases"/>
    <property type="match status" value="1"/>
</dbReference>
<dbReference type="EMBL" id="JACRST010000009">
    <property type="protein sequence ID" value="MBC8546804.1"/>
    <property type="molecule type" value="Genomic_DNA"/>
</dbReference>
<feature type="domain" description="Methyltransferase" evidence="3">
    <location>
        <begin position="40"/>
        <end position="131"/>
    </location>
</feature>
<keyword evidence="2" id="KW-0808">Transferase</keyword>
<dbReference type="Pfam" id="PF13649">
    <property type="entry name" value="Methyltransf_25"/>
    <property type="match status" value="1"/>
</dbReference>
<dbReference type="RefSeq" id="WP_249282880.1">
    <property type="nucleotide sequence ID" value="NZ_JACRST010000009.1"/>
</dbReference>
<reference evidence="4" key="1">
    <citation type="submission" date="2020-08" db="EMBL/GenBank/DDBJ databases">
        <title>Genome public.</title>
        <authorList>
            <person name="Liu C."/>
            <person name="Sun Q."/>
        </authorList>
    </citation>
    <scope>NUCLEOTIDE SEQUENCE</scope>
    <source>
        <strain evidence="4">NSJ-31</strain>
    </source>
</reference>
<dbReference type="Gene3D" id="3.40.50.150">
    <property type="entry name" value="Vaccinia Virus protein VP39"/>
    <property type="match status" value="1"/>
</dbReference>
<accession>A0A926E0A1</accession>
<dbReference type="AlphaFoldDB" id="A0A926E0A1"/>
<evidence type="ECO:0000256" key="2">
    <source>
        <dbReference type="ARBA" id="ARBA00022679"/>
    </source>
</evidence>
<dbReference type="PANTHER" id="PTHR43861">
    <property type="entry name" value="TRANS-ACONITATE 2-METHYLTRANSFERASE-RELATED"/>
    <property type="match status" value="1"/>
</dbReference>
<protein>
    <submittedName>
        <fullName evidence="4">Class I SAM-dependent methyltransferase</fullName>
    </submittedName>
</protein>